<feature type="compositionally biased region" description="Basic residues" evidence="1">
    <location>
        <begin position="23"/>
        <end position="35"/>
    </location>
</feature>
<feature type="region of interest" description="Disordered" evidence="1">
    <location>
        <begin position="1"/>
        <end position="137"/>
    </location>
</feature>
<name>A0A6J4HEM9_9ACTN</name>
<keyword evidence="2" id="KW-0456">Lyase</keyword>
<proteinExistence type="predicted"/>
<feature type="compositionally biased region" description="Basic residues" evidence="1">
    <location>
        <begin position="98"/>
        <end position="127"/>
    </location>
</feature>
<evidence type="ECO:0000256" key="1">
    <source>
        <dbReference type="SAM" id="MobiDB-lite"/>
    </source>
</evidence>
<dbReference type="AlphaFoldDB" id="A0A6J4HEM9"/>
<protein>
    <submittedName>
        <fullName evidence="2">Lyase</fullName>
    </submittedName>
</protein>
<gene>
    <name evidence="2" type="ORF">AVDCRST_MAG41-503</name>
</gene>
<feature type="compositionally biased region" description="Basic residues" evidence="1">
    <location>
        <begin position="77"/>
        <end position="88"/>
    </location>
</feature>
<dbReference type="EMBL" id="CADCTP010000050">
    <property type="protein sequence ID" value="CAA9221197.1"/>
    <property type="molecule type" value="Genomic_DNA"/>
</dbReference>
<organism evidence="2">
    <name type="scientific">uncultured Mycobacteriales bacterium</name>
    <dbReference type="NCBI Taxonomy" id="581187"/>
    <lineage>
        <taxon>Bacteria</taxon>
        <taxon>Bacillati</taxon>
        <taxon>Actinomycetota</taxon>
        <taxon>Actinomycetes</taxon>
        <taxon>Mycobacteriales</taxon>
        <taxon>environmental samples</taxon>
    </lineage>
</organism>
<evidence type="ECO:0000313" key="2">
    <source>
        <dbReference type="EMBL" id="CAA9221197.1"/>
    </source>
</evidence>
<accession>A0A6J4HEM9</accession>
<dbReference type="GO" id="GO:0016829">
    <property type="term" value="F:lyase activity"/>
    <property type="evidence" value="ECO:0007669"/>
    <property type="project" value="UniProtKB-KW"/>
</dbReference>
<sequence length="137" mass="15291">ELDPGSGVRAGHRRRALQGVLRRAARVHGRPRHDHRPGEPDRAAHAARLGLLRGDRRRGGRHAGRDAARPATGGQRRPGRPGRAGRPRGRGDRGPGPRARRGPARHGRRRPEQRRLRVLRRPGRQRLGRAADHRPTL</sequence>
<feature type="non-terminal residue" evidence="2">
    <location>
        <position position="1"/>
    </location>
</feature>
<reference evidence="2" key="1">
    <citation type="submission" date="2020-02" db="EMBL/GenBank/DDBJ databases">
        <authorList>
            <person name="Meier V. D."/>
        </authorList>
    </citation>
    <scope>NUCLEOTIDE SEQUENCE</scope>
    <source>
        <strain evidence="2">AVDCRST_MAG41</strain>
    </source>
</reference>
<feature type="non-terminal residue" evidence="2">
    <location>
        <position position="137"/>
    </location>
</feature>